<protein>
    <submittedName>
        <fullName evidence="6">Aldehyde oxidoreductase</fullName>
    </submittedName>
</protein>
<accession>A0A8J8QA36</accession>
<proteinExistence type="inferred from homology"/>
<dbReference type="OrthoDB" id="275427at2157"/>
<dbReference type="Proteomes" id="UP000766904">
    <property type="component" value="Unassembled WGS sequence"/>
</dbReference>
<dbReference type="InterPro" id="IPR023210">
    <property type="entry name" value="NADP_OxRdtase_dom"/>
</dbReference>
<keyword evidence="7" id="KW-1185">Reference proteome</keyword>
<evidence type="ECO:0000256" key="4">
    <source>
        <dbReference type="SAM" id="Coils"/>
    </source>
</evidence>
<dbReference type="PIRSF" id="PIRSF000097">
    <property type="entry name" value="AKR"/>
    <property type="match status" value="1"/>
</dbReference>
<dbReference type="PRINTS" id="PR00069">
    <property type="entry name" value="ALDKETRDTASE"/>
</dbReference>
<keyword evidence="4" id="KW-0175">Coiled coil</keyword>
<feature type="domain" description="NADP-dependent oxidoreductase" evidence="5">
    <location>
        <begin position="6"/>
        <end position="246"/>
    </location>
</feature>
<evidence type="ECO:0000256" key="3">
    <source>
        <dbReference type="ARBA" id="ARBA00023002"/>
    </source>
</evidence>
<reference evidence="6" key="1">
    <citation type="submission" date="2017-11" db="EMBL/GenBank/DDBJ databases">
        <authorList>
            <person name="Kajale S.C."/>
            <person name="Sharma A."/>
        </authorList>
    </citation>
    <scope>NUCLEOTIDE SEQUENCE</scope>
    <source>
        <strain evidence="6">LS1_42</strain>
    </source>
</reference>
<organism evidence="6 7">
    <name type="scientific">Natronococcus pandeyae</name>
    <dbReference type="NCBI Taxonomy" id="2055836"/>
    <lineage>
        <taxon>Archaea</taxon>
        <taxon>Methanobacteriati</taxon>
        <taxon>Methanobacteriota</taxon>
        <taxon>Stenosarchaea group</taxon>
        <taxon>Halobacteria</taxon>
        <taxon>Halobacteriales</taxon>
        <taxon>Natrialbaceae</taxon>
        <taxon>Natronococcus</taxon>
    </lineage>
</organism>
<evidence type="ECO:0000256" key="1">
    <source>
        <dbReference type="ARBA" id="ARBA00007905"/>
    </source>
</evidence>
<comment type="similarity">
    <text evidence="1">Belongs to the aldo/keto reductase family.</text>
</comment>
<dbReference type="GO" id="GO:0016616">
    <property type="term" value="F:oxidoreductase activity, acting on the CH-OH group of donors, NAD or NADP as acceptor"/>
    <property type="evidence" value="ECO:0007669"/>
    <property type="project" value="UniProtKB-ARBA"/>
</dbReference>
<gene>
    <name evidence="6" type="ORF">CV102_01220</name>
</gene>
<dbReference type="InterPro" id="IPR020471">
    <property type="entry name" value="AKR"/>
</dbReference>
<dbReference type="SUPFAM" id="SSF51430">
    <property type="entry name" value="NAD(P)-linked oxidoreductase"/>
    <property type="match status" value="1"/>
</dbReference>
<keyword evidence="2" id="KW-0521">NADP</keyword>
<evidence type="ECO:0000313" key="6">
    <source>
        <dbReference type="EMBL" id="TYL40230.1"/>
    </source>
</evidence>
<keyword evidence="3" id="KW-0560">Oxidoreductase</keyword>
<dbReference type="PANTHER" id="PTHR43827:SF3">
    <property type="entry name" value="NADP-DEPENDENT OXIDOREDUCTASE DOMAIN-CONTAINING PROTEIN"/>
    <property type="match status" value="1"/>
</dbReference>
<dbReference type="Gene3D" id="3.20.20.100">
    <property type="entry name" value="NADP-dependent oxidoreductase domain"/>
    <property type="match status" value="1"/>
</dbReference>
<evidence type="ECO:0000313" key="7">
    <source>
        <dbReference type="Proteomes" id="UP000766904"/>
    </source>
</evidence>
<evidence type="ECO:0000256" key="2">
    <source>
        <dbReference type="ARBA" id="ARBA00022857"/>
    </source>
</evidence>
<comment type="caution">
    <text evidence="6">The sequence shown here is derived from an EMBL/GenBank/DDBJ whole genome shotgun (WGS) entry which is preliminary data.</text>
</comment>
<name>A0A8J8QA36_9EURY</name>
<dbReference type="Pfam" id="PF00248">
    <property type="entry name" value="Aldo_ket_red"/>
    <property type="match status" value="1"/>
</dbReference>
<evidence type="ECO:0000259" key="5">
    <source>
        <dbReference type="Pfam" id="PF00248"/>
    </source>
</evidence>
<feature type="coiled-coil region" evidence="4">
    <location>
        <begin position="220"/>
        <end position="247"/>
    </location>
</feature>
<dbReference type="EMBL" id="PHNJ01000001">
    <property type="protein sequence ID" value="TYL40230.1"/>
    <property type="molecule type" value="Genomic_DNA"/>
</dbReference>
<dbReference type="PANTHER" id="PTHR43827">
    <property type="entry name" value="2,5-DIKETO-D-GLUCONIC ACID REDUCTASE"/>
    <property type="match status" value="1"/>
</dbReference>
<dbReference type="AlphaFoldDB" id="A0A8J8QA36"/>
<dbReference type="RefSeq" id="WP_148855995.1">
    <property type="nucleotide sequence ID" value="NZ_PHNJ01000001.1"/>
</dbReference>
<sequence length="254" mass="27824">MQLPSIGLGTMGIDDPDTIATALELGYDHLDTAQIYENEAVVGEGLARSDVPREDVLVATKVWADSLAPEDVHRTTEESLERLGLDRVDLLYVHRPIETYDPERTLPAFDELSDEGTIGGVGVSNFSVPELETAQDVLEEPIAAHQVEYHPLFQPKDLLAHAREHGYPLVAYSPLANGRAGEIDAVVAVAESHETTPEAVCLAWLAAKDGVVTIPKSSSREHLEANLEALELDLESDELERIDAIERTEELFPE</sequence>
<dbReference type="InterPro" id="IPR036812">
    <property type="entry name" value="NAD(P)_OxRdtase_dom_sf"/>
</dbReference>